<dbReference type="InterPro" id="IPR041577">
    <property type="entry name" value="RT_RNaseH_2"/>
</dbReference>
<dbReference type="Proteomes" id="UP001604336">
    <property type="component" value="Unassembled WGS sequence"/>
</dbReference>
<dbReference type="EMBL" id="JBFOLK010000009">
    <property type="protein sequence ID" value="KAL2485523.1"/>
    <property type="molecule type" value="Genomic_DNA"/>
</dbReference>
<evidence type="ECO:0000259" key="3">
    <source>
        <dbReference type="PROSITE" id="PS50878"/>
    </source>
</evidence>
<evidence type="ECO:0000313" key="4">
    <source>
        <dbReference type="EMBL" id="KAL2485523.1"/>
    </source>
</evidence>
<protein>
    <submittedName>
        <fullName evidence="4">Orf y</fullName>
    </submittedName>
</protein>
<feature type="domain" description="Reverse transcriptase" evidence="3">
    <location>
        <begin position="1"/>
        <end position="121"/>
    </location>
</feature>
<dbReference type="InterPro" id="IPR051320">
    <property type="entry name" value="Viral_Replic_Matur_Polypro"/>
</dbReference>
<dbReference type="PROSITE" id="PS50878">
    <property type="entry name" value="RT_POL"/>
    <property type="match status" value="1"/>
</dbReference>
<dbReference type="InterPro" id="IPR000477">
    <property type="entry name" value="RT_dom"/>
</dbReference>
<dbReference type="Pfam" id="PF17919">
    <property type="entry name" value="RT_RNaseH_2"/>
    <property type="match status" value="1"/>
</dbReference>
<evidence type="ECO:0000256" key="1">
    <source>
        <dbReference type="SAM" id="Coils"/>
    </source>
</evidence>
<gene>
    <name evidence="4" type="ORF">Adt_30279</name>
</gene>
<comment type="caution">
    <text evidence="4">The sequence shown here is derived from an EMBL/GenBank/DDBJ whole genome shotgun (WGS) entry which is preliminary data.</text>
</comment>
<accession>A0ABD1RAT7</accession>
<sequence>MAYSPSDREEFSIQIKELLDLKVIESSKSPFSSPPLMWTVVPFGLKQAPGIFQRHMDNIFKPFNSFCCVYIDDILIFSDNENLHEDHVIQVLNTAKTEGIVLSKKKAELFKEKIGYLGLEIAYGHKQLKPHILTHIQEFPNEIQDQKQLMRFLGCLTYAESFIKDLAKMRSPLQKKLKKDHRWNGTTNDTAYVQKIKKKIKDLLSLYHPKTGDRMIIETDASQEFWGGVLKALDSNDNIEKLCSYSSGTFTDAEKNYHINEKEILAMKKAITKFRLYIISDRFLVRTDSSTCKSFMKCQVKMTDTAEQIADIKEEIEIKKMEISVLEKKLARLEKSLGKRDDTGKKTVETSSSKEDKNKGAWTALGELPKQSKVSLNTGENAVATTEHSQVQGSQEHQGIQNPTETKTKQTA</sequence>
<feature type="compositionally biased region" description="Basic and acidic residues" evidence="2">
    <location>
        <begin position="339"/>
        <end position="359"/>
    </location>
</feature>
<dbReference type="PANTHER" id="PTHR33064:SF37">
    <property type="entry name" value="RIBONUCLEASE H"/>
    <property type="match status" value="1"/>
</dbReference>
<keyword evidence="5" id="KW-1185">Reference proteome</keyword>
<keyword evidence="1" id="KW-0175">Coiled coil</keyword>
<dbReference type="CDD" id="cd01647">
    <property type="entry name" value="RT_LTR"/>
    <property type="match status" value="1"/>
</dbReference>
<dbReference type="InterPro" id="IPR043502">
    <property type="entry name" value="DNA/RNA_pol_sf"/>
</dbReference>
<proteinExistence type="predicted"/>
<reference evidence="5" key="1">
    <citation type="submission" date="2024-07" db="EMBL/GenBank/DDBJ databases">
        <title>Two chromosome-level genome assemblies of Korean endemic species Abeliophyllum distichum and Forsythia ovata (Oleaceae).</title>
        <authorList>
            <person name="Jang H."/>
        </authorList>
    </citation>
    <scope>NUCLEOTIDE SEQUENCE [LARGE SCALE GENOMIC DNA]</scope>
</reference>
<feature type="coiled-coil region" evidence="1">
    <location>
        <begin position="302"/>
        <end position="336"/>
    </location>
</feature>
<evidence type="ECO:0000256" key="2">
    <source>
        <dbReference type="SAM" id="MobiDB-lite"/>
    </source>
</evidence>
<feature type="region of interest" description="Disordered" evidence="2">
    <location>
        <begin position="339"/>
        <end position="412"/>
    </location>
</feature>
<name>A0ABD1RAT7_9LAMI</name>
<dbReference type="AlphaFoldDB" id="A0ABD1RAT7"/>
<evidence type="ECO:0000313" key="5">
    <source>
        <dbReference type="Proteomes" id="UP001604336"/>
    </source>
</evidence>
<dbReference type="Pfam" id="PF00078">
    <property type="entry name" value="RVT_1"/>
    <property type="match status" value="1"/>
</dbReference>
<feature type="compositionally biased region" description="Polar residues" evidence="2">
    <location>
        <begin position="372"/>
        <end position="412"/>
    </location>
</feature>
<dbReference type="PANTHER" id="PTHR33064">
    <property type="entry name" value="POL PROTEIN"/>
    <property type="match status" value="1"/>
</dbReference>
<dbReference type="SUPFAM" id="SSF56672">
    <property type="entry name" value="DNA/RNA polymerases"/>
    <property type="match status" value="1"/>
</dbReference>
<organism evidence="4 5">
    <name type="scientific">Abeliophyllum distichum</name>
    <dbReference type="NCBI Taxonomy" id="126358"/>
    <lineage>
        <taxon>Eukaryota</taxon>
        <taxon>Viridiplantae</taxon>
        <taxon>Streptophyta</taxon>
        <taxon>Embryophyta</taxon>
        <taxon>Tracheophyta</taxon>
        <taxon>Spermatophyta</taxon>
        <taxon>Magnoliopsida</taxon>
        <taxon>eudicotyledons</taxon>
        <taxon>Gunneridae</taxon>
        <taxon>Pentapetalae</taxon>
        <taxon>asterids</taxon>
        <taxon>lamiids</taxon>
        <taxon>Lamiales</taxon>
        <taxon>Oleaceae</taxon>
        <taxon>Forsythieae</taxon>
        <taxon>Abeliophyllum</taxon>
    </lineage>
</organism>
<dbReference type="FunFam" id="3.30.70.270:FF:000003">
    <property type="entry name" value="Transposon Ty3-G Gag-Pol polyprotein"/>
    <property type="match status" value="1"/>
</dbReference>
<dbReference type="Gene3D" id="3.30.70.270">
    <property type="match status" value="2"/>
</dbReference>
<dbReference type="InterPro" id="IPR043128">
    <property type="entry name" value="Rev_trsase/Diguanyl_cyclase"/>
</dbReference>